<evidence type="ECO:0000313" key="2">
    <source>
        <dbReference type="Proteomes" id="UP001225356"/>
    </source>
</evidence>
<dbReference type="RefSeq" id="WP_307561131.1">
    <property type="nucleotide sequence ID" value="NZ_JAUSQU010000001.1"/>
</dbReference>
<protein>
    <recommendedName>
        <fullName evidence="3">SUKH-4 immunity protein</fullName>
    </recommendedName>
</protein>
<dbReference type="InterPro" id="IPR025851">
    <property type="entry name" value="SUKH-4"/>
</dbReference>
<dbReference type="EMBL" id="JAUSQU010000001">
    <property type="protein sequence ID" value="MDP9845466.1"/>
    <property type="molecule type" value="Genomic_DNA"/>
</dbReference>
<proteinExistence type="predicted"/>
<sequence length="202" mass="22660">MSPLIDRITMESVFPADELVTLDDRALAAIAHEPTRAFLREIGLPDQVGWFEADHWLLDGDLRIGGDAWQAVARRHPNCPFDMSAWLTLGGIALDDVIVDTDTGVVYSIPENGPPHLLNTGIDTLAYFLHALEEERPEYDAEAGTDEGVDPEGAERRLLCRMRRADAVAMEHPESTWFSVLRYVRNLLQNGITELVEQEKRP</sequence>
<accession>A0ABT9QGI0</accession>
<evidence type="ECO:0000313" key="1">
    <source>
        <dbReference type="EMBL" id="MDP9845466.1"/>
    </source>
</evidence>
<reference evidence="1 2" key="1">
    <citation type="submission" date="2023-07" db="EMBL/GenBank/DDBJ databases">
        <title>Sequencing the genomes of 1000 actinobacteria strains.</title>
        <authorList>
            <person name="Klenk H.-P."/>
        </authorList>
    </citation>
    <scope>NUCLEOTIDE SEQUENCE [LARGE SCALE GENOMIC DNA]</scope>
    <source>
        <strain evidence="1 2">DSM 46740</strain>
    </source>
</reference>
<gene>
    <name evidence="1" type="ORF">J2853_004677</name>
</gene>
<dbReference type="Pfam" id="PF14435">
    <property type="entry name" value="SUKH-4"/>
    <property type="match status" value="1"/>
</dbReference>
<name>A0ABT9QGI0_9ACTN</name>
<evidence type="ECO:0008006" key="3">
    <source>
        <dbReference type="Google" id="ProtNLM"/>
    </source>
</evidence>
<organism evidence="1 2">
    <name type="scientific">Streptosporangium lutulentum</name>
    <dbReference type="NCBI Taxonomy" id="1461250"/>
    <lineage>
        <taxon>Bacteria</taxon>
        <taxon>Bacillati</taxon>
        <taxon>Actinomycetota</taxon>
        <taxon>Actinomycetes</taxon>
        <taxon>Streptosporangiales</taxon>
        <taxon>Streptosporangiaceae</taxon>
        <taxon>Streptosporangium</taxon>
    </lineage>
</organism>
<dbReference type="Proteomes" id="UP001225356">
    <property type="component" value="Unassembled WGS sequence"/>
</dbReference>
<keyword evidence="2" id="KW-1185">Reference proteome</keyword>
<comment type="caution">
    <text evidence="1">The sequence shown here is derived from an EMBL/GenBank/DDBJ whole genome shotgun (WGS) entry which is preliminary data.</text>
</comment>